<evidence type="ECO:0000256" key="3">
    <source>
        <dbReference type="ARBA" id="ARBA00022801"/>
    </source>
</evidence>
<dbReference type="PROSITE" id="PS01123">
    <property type="entry name" value="TNASE_1"/>
    <property type="match status" value="1"/>
</dbReference>
<feature type="domain" description="TNase-like" evidence="4">
    <location>
        <begin position="29"/>
        <end position="161"/>
    </location>
</feature>
<comment type="caution">
    <text evidence="5">The sequence shown here is derived from an EMBL/GenBank/DDBJ whole genome shotgun (WGS) entry which is preliminary data.</text>
</comment>
<evidence type="ECO:0000256" key="2">
    <source>
        <dbReference type="ARBA" id="ARBA00022759"/>
    </source>
</evidence>
<dbReference type="RefSeq" id="WP_066237069.1">
    <property type="nucleotide sequence ID" value="NZ_LRFC01000001.1"/>
</dbReference>
<reference evidence="6" key="1">
    <citation type="submission" date="2016-01" db="EMBL/GenBank/DDBJ databases">
        <title>Draft genome of Chromobacterium sp. F49.</title>
        <authorList>
            <person name="Hong K.W."/>
        </authorList>
    </citation>
    <scope>NUCLEOTIDE SEQUENCE [LARGE SCALE GENOMIC DNA]</scope>
    <source>
        <strain evidence="6">P7IIIA</strain>
    </source>
</reference>
<dbReference type="PROSITE" id="PS01284">
    <property type="entry name" value="TNASE_2"/>
    <property type="match status" value="1"/>
</dbReference>
<dbReference type="GO" id="GO:0003676">
    <property type="term" value="F:nucleic acid binding"/>
    <property type="evidence" value="ECO:0007669"/>
    <property type="project" value="InterPro"/>
</dbReference>
<dbReference type="CDD" id="cd00175">
    <property type="entry name" value="SNc"/>
    <property type="match status" value="1"/>
</dbReference>
<keyword evidence="1" id="KW-0540">Nuclease</keyword>
<proteinExistence type="predicted"/>
<dbReference type="PROSITE" id="PS50830">
    <property type="entry name" value="TNASE_3"/>
    <property type="match status" value="1"/>
</dbReference>
<gene>
    <name evidence="5" type="ORF">AWM68_03880</name>
</gene>
<dbReference type="SUPFAM" id="SSF50199">
    <property type="entry name" value="Staphylococcal nuclease"/>
    <property type="match status" value="1"/>
</dbReference>
<sequence length="235" mass="26298">MKLRVIRLIMLAAIIFTGGCSYFNSGGGDRIAVQVIDVVDGDTLKVQVGDKTETVRLLLIDTPESVHPSKPVQPFSKEASKFTKELLSNAKVELELGIGERDKYGRLLAYVYADGKSVQESLLEKGLARVAYVFEPNTKYVDEYQNIQKQAQKKSIGIWSIENYVQEDGYVSGEPGITERDIDPGDECKIKGNINSSGDKIYHVESGRYYKITKPEKWFCSEKEAIVAGFRKSQQ</sequence>
<evidence type="ECO:0000313" key="6">
    <source>
        <dbReference type="Proteomes" id="UP000076567"/>
    </source>
</evidence>
<dbReference type="InterPro" id="IPR035437">
    <property type="entry name" value="SNase_OB-fold_sf"/>
</dbReference>
<dbReference type="PANTHER" id="PTHR12302:SF3">
    <property type="entry name" value="SERINE_THREONINE-PROTEIN KINASE 31"/>
    <property type="match status" value="1"/>
</dbReference>
<dbReference type="Proteomes" id="UP000076567">
    <property type="component" value="Unassembled WGS sequence"/>
</dbReference>
<dbReference type="GO" id="GO:0004519">
    <property type="term" value="F:endonuclease activity"/>
    <property type="evidence" value="ECO:0007669"/>
    <property type="project" value="UniProtKB-KW"/>
</dbReference>
<keyword evidence="2" id="KW-0255">Endonuclease</keyword>
<dbReference type="Gene3D" id="2.40.50.90">
    <property type="match status" value="1"/>
</dbReference>
<dbReference type="PROSITE" id="PS51257">
    <property type="entry name" value="PROKAR_LIPOPROTEIN"/>
    <property type="match status" value="1"/>
</dbReference>
<protein>
    <submittedName>
        <fullName evidence="5">Nuclease</fullName>
    </submittedName>
</protein>
<evidence type="ECO:0000313" key="5">
    <source>
        <dbReference type="EMBL" id="KZE69415.1"/>
    </source>
</evidence>
<dbReference type="GO" id="GO:0016787">
    <property type="term" value="F:hydrolase activity"/>
    <property type="evidence" value="ECO:0007669"/>
    <property type="project" value="UniProtKB-KW"/>
</dbReference>
<dbReference type="InterPro" id="IPR002071">
    <property type="entry name" value="Thermonucl_AS"/>
</dbReference>
<evidence type="ECO:0000259" key="4">
    <source>
        <dbReference type="PROSITE" id="PS50830"/>
    </source>
</evidence>
<dbReference type="InterPro" id="IPR016071">
    <property type="entry name" value="Staphylococal_nuclease_OB-fold"/>
</dbReference>
<dbReference type="SMART" id="SM00318">
    <property type="entry name" value="SNc"/>
    <property type="match status" value="1"/>
</dbReference>
<keyword evidence="3" id="KW-0378">Hydrolase</keyword>
<dbReference type="EMBL" id="LRFC01000001">
    <property type="protein sequence ID" value="KZE69415.1"/>
    <property type="molecule type" value="Genomic_DNA"/>
</dbReference>
<dbReference type="Pfam" id="PF00565">
    <property type="entry name" value="SNase"/>
    <property type="match status" value="1"/>
</dbReference>
<evidence type="ECO:0000256" key="1">
    <source>
        <dbReference type="ARBA" id="ARBA00022722"/>
    </source>
</evidence>
<organism evidence="5 6">
    <name type="scientific">Fictibacillus phosphorivorans</name>
    <dbReference type="NCBI Taxonomy" id="1221500"/>
    <lineage>
        <taxon>Bacteria</taxon>
        <taxon>Bacillati</taxon>
        <taxon>Bacillota</taxon>
        <taxon>Bacilli</taxon>
        <taxon>Bacillales</taxon>
        <taxon>Fictibacillaceae</taxon>
        <taxon>Fictibacillus</taxon>
    </lineage>
</organism>
<dbReference type="AlphaFoldDB" id="A0A165P9C5"/>
<dbReference type="PANTHER" id="PTHR12302">
    <property type="entry name" value="EBNA2 BINDING PROTEIN P100"/>
    <property type="match status" value="1"/>
</dbReference>
<accession>A0A165P9C5</accession>
<keyword evidence="6" id="KW-1185">Reference proteome</keyword>
<name>A0A165P9C5_9BACL</name>
<dbReference type="OrthoDB" id="4376109at2"/>